<organism evidence="1 2">
    <name type="scientific">Halogeometricum limi</name>
    <dbReference type="NCBI Taxonomy" id="555875"/>
    <lineage>
        <taxon>Archaea</taxon>
        <taxon>Methanobacteriati</taxon>
        <taxon>Methanobacteriota</taxon>
        <taxon>Stenosarchaea group</taxon>
        <taxon>Halobacteria</taxon>
        <taxon>Halobacteriales</taxon>
        <taxon>Haloferacaceae</taxon>
        <taxon>Halogeometricum</taxon>
    </lineage>
</organism>
<dbReference type="EMBL" id="FOYS01000001">
    <property type="protein sequence ID" value="SFR34250.1"/>
    <property type="molecule type" value="Genomic_DNA"/>
</dbReference>
<dbReference type="Proteomes" id="UP000243250">
    <property type="component" value="Unassembled WGS sequence"/>
</dbReference>
<evidence type="ECO:0008006" key="3">
    <source>
        <dbReference type="Google" id="ProtNLM"/>
    </source>
</evidence>
<accession>A0A1I6FWF0</accession>
<keyword evidence="2" id="KW-1185">Reference proteome</keyword>
<gene>
    <name evidence="1" type="ORF">SAMN04488124_0429</name>
</gene>
<protein>
    <recommendedName>
        <fullName evidence="3">Restriction endonuclease</fullName>
    </recommendedName>
</protein>
<reference evidence="2" key="1">
    <citation type="submission" date="2016-10" db="EMBL/GenBank/DDBJ databases">
        <authorList>
            <person name="Varghese N."/>
            <person name="Submissions S."/>
        </authorList>
    </citation>
    <scope>NUCLEOTIDE SEQUENCE [LARGE SCALE GENOMIC DNA]</scope>
    <source>
        <strain evidence="2">CGMCC 1.8711</strain>
    </source>
</reference>
<evidence type="ECO:0000313" key="1">
    <source>
        <dbReference type="EMBL" id="SFR34250.1"/>
    </source>
</evidence>
<evidence type="ECO:0000313" key="2">
    <source>
        <dbReference type="Proteomes" id="UP000243250"/>
    </source>
</evidence>
<name>A0A1I6FWF0_9EURY</name>
<proteinExistence type="predicted"/>
<dbReference type="AlphaFoldDB" id="A0A1I6FWF0"/>
<dbReference type="Gene3D" id="3.40.91.30">
    <property type="match status" value="1"/>
</dbReference>
<sequence>MSTKWLIEEDHFEILTRLLRRSLMGGVVRRTDLSEKHQSLCEEAVDEDLVEKRTLVICPECDKRYTTDSMRDQCECGIEIDLRNFSTVIQYSCEKYPEVVEESLGDSIKQFSIVYDDCMLDQISPGDLVPSSSSVQRLHISPLFMFDNPVHIYENFNDVFVSWSQVSSLVDEDGEIWDEVEDFLSYLDDGRVLADRNNLEIRSLSPNPQTSATDTTWYTKLHRVDKSKAHQESKSKFGRNYNEQFERLGNEFLHILFPHAMTLQGGGKNQPDGYVFLKDQAYLVEAKCYSNQFKIFKEQDKANRYVKNYSDYFSGPERSGQDLAGYIFIAHEFNKSDFQRDIRTFRQSNRQYANIDVICVEDTMMAEAVELLSDLYREEPSAPWRIYSQSNFYRDIIARMKETTTPELDQNSFSELLRILVDSGKNNESDIEQQLRSAMRRESLIGERLSKALT</sequence>